<protein>
    <submittedName>
        <fullName evidence="1">Uncharacterized protein</fullName>
    </submittedName>
</protein>
<dbReference type="AlphaFoldDB" id="A0A382LJ17"/>
<proteinExistence type="predicted"/>
<accession>A0A382LJ17</accession>
<feature type="non-terminal residue" evidence="1">
    <location>
        <position position="1"/>
    </location>
</feature>
<dbReference type="EMBL" id="UINC01086585">
    <property type="protein sequence ID" value="SVC35187.1"/>
    <property type="molecule type" value="Genomic_DNA"/>
</dbReference>
<reference evidence="1" key="1">
    <citation type="submission" date="2018-05" db="EMBL/GenBank/DDBJ databases">
        <authorList>
            <person name="Lanie J.A."/>
            <person name="Ng W.-L."/>
            <person name="Kazmierczak K.M."/>
            <person name="Andrzejewski T.M."/>
            <person name="Davidsen T.M."/>
            <person name="Wayne K.J."/>
            <person name="Tettelin H."/>
            <person name="Glass J.I."/>
            <person name="Rusch D."/>
            <person name="Podicherti R."/>
            <person name="Tsui H.-C.T."/>
            <person name="Winkler M.E."/>
        </authorList>
    </citation>
    <scope>NUCLEOTIDE SEQUENCE</scope>
</reference>
<gene>
    <name evidence="1" type="ORF">METZ01_LOCUS288041</name>
</gene>
<sequence>NDYSMLAIWNEALSSRYGMWIRITDIDPEYKKVMLWAGELLERANVSRGKANIDELATLKRNVIGEVEFDMAEKKRS</sequence>
<evidence type="ECO:0000313" key="1">
    <source>
        <dbReference type="EMBL" id="SVC35187.1"/>
    </source>
</evidence>
<name>A0A382LJ17_9ZZZZ</name>
<organism evidence="1">
    <name type="scientific">marine metagenome</name>
    <dbReference type="NCBI Taxonomy" id="408172"/>
    <lineage>
        <taxon>unclassified sequences</taxon>
        <taxon>metagenomes</taxon>
        <taxon>ecological metagenomes</taxon>
    </lineage>
</organism>